<sequence length="119" mass="13382">MINAELIERFSQPCVMLTKKRVPDGQGGFETSWTDGDEFDAAIVKDQSLQARVAEKQGVSSVYTITTARGVALEYHEVFRRVSDGAIFRVTSDYTDSRPPDVATFDFEQVTAERWELPT</sequence>
<dbReference type="EMBL" id="BK015706">
    <property type="protein sequence ID" value="DAE21016.1"/>
    <property type="molecule type" value="Genomic_DNA"/>
</dbReference>
<dbReference type="InterPro" id="IPR008767">
    <property type="entry name" value="Phage_SPP1_head-tail_adaptor"/>
</dbReference>
<name>A0A8S5QPL8_9CAUD</name>
<accession>A0A8S5QPL8</accession>
<evidence type="ECO:0000313" key="1">
    <source>
        <dbReference type="EMBL" id="DAE21016.1"/>
    </source>
</evidence>
<dbReference type="Pfam" id="PF05521">
    <property type="entry name" value="Phage_HCP"/>
    <property type="match status" value="1"/>
</dbReference>
<proteinExistence type="predicted"/>
<reference evidence="1" key="1">
    <citation type="journal article" date="2021" name="Proc. Natl. Acad. Sci. U.S.A.">
        <title>A Catalog of Tens of Thousands of Viruses from Human Metagenomes Reveals Hidden Associations with Chronic Diseases.</title>
        <authorList>
            <person name="Tisza M.J."/>
            <person name="Buck C.B."/>
        </authorList>
    </citation>
    <scope>NUCLEOTIDE SEQUENCE</scope>
    <source>
        <strain evidence="1">Ct8LX107</strain>
    </source>
</reference>
<organism evidence="1">
    <name type="scientific">Siphoviridae sp. ct8LX107</name>
    <dbReference type="NCBI Taxonomy" id="2826169"/>
    <lineage>
        <taxon>Viruses</taxon>
        <taxon>Duplodnaviria</taxon>
        <taxon>Heunggongvirae</taxon>
        <taxon>Uroviricota</taxon>
        <taxon>Caudoviricetes</taxon>
    </lineage>
</organism>
<protein>
    <submittedName>
        <fullName evidence="1">Head closure knob</fullName>
    </submittedName>
</protein>